<evidence type="ECO:0000313" key="7">
    <source>
        <dbReference type="Proteomes" id="UP001177120"/>
    </source>
</evidence>
<keyword evidence="7" id="KW-1185">Reference proteome</keyword>
<dbReference type="PANTHER" id="PTHR30249">
    <property type="entry name" value="PUTATIVE SEROTONIN TRANSPORTER"/>
    <property type="match status" value="1"/>
</dbReference>
<evidence type="ECO:0000256" key="4">
    <source>
        <dbReference type="ARBA" id="ARBA00023136"/>
    </source>
</evidence>
<evidence type="ECO:0000256" key="2">
    <source>
        <dbReference type="ARBA" id="ARBA00022692"/>
    </source>
</evidence>
<proteinExistence type="predicted"/>
<evidence type="ECO:0000313" key="6">
    <source>
        <dbReference type="EMBL" id="MBN2908116.1"/>
    </source>
</evidence>
<gene>
    <name evidence="6" type="ORF">JQC72_01075</name>
</gene>
<organism evidence="6 7">
    <name type="scientific">Polycladomyces zharkentensis</name>
    <dbReference type="NCBI Taxonomy" id="2807616"/>
    <lineage>
        <taxon>Bacteria</taxon>
        <taxon>Bacillati</taxon>
        <taxon>Bacillota</taxon>
        <taxon>Bacilli</taxon>
        <taxon>Bacillales</taxon>
        <taxon>Thermoactinomycetaceae</taxon>
        <taxon>Polycladomyces</taxon>
    </lineage>
</organism>
<dbReference type="EMBL" id="JAFHAP010000002">
    <property type="protein sequence ID" value="MBN2908116.1"/>
    <property type="molecule type" value="Genomic_DNA"/>
</dbReference>
<accession>A0ABS2WF07</accession>
<feature type="transmembrane region" description="Helical" evidence="5">
    <location>
        <begin position="236"/>
        <end position="255"/>
    </location>
</feature>
<reference evidence="6" key="1">
    <citation type="journal article" date="2024" name="Int. J. Syst. Evol. Microbiol.">
        <title>Polycladomyces zharkentensis sp. nov., a novel thermophilic cellulose- and starch-degrading member of the Bacillota from a geothermal aquifer in Kazakhstan.</title>
        <authorList>
            <person name="Mashzhan A."/>
            <person name="Kistaubayeva A."/>
            <person name="Javier-Lopez R."/>
            <person name="Bissenova U."/>
            <person name="Bissenbay A."/>
            <person name="Birkeland N.K."/>
        </authorList>
    </citation>
    <scope>NUCLEOTIDE SEQUENCE</scope>
    <source>
        <strain evidence="6">ZKZ2T</strain>
    </source>
</reference>
<feature type="transmembrane region" description="Helical" evidence="5">
    <location>
        <begin position="210"/>
        <end position="230"/>
    </location>
</feature>
<feature type="transmembrane region" description="Helical" evidence="5">
    <location>
        <begin position="126"/>
        <end position="149"/>
    </location>
</feature>
<feature type="transmembrane region" description="Helical" evidence="5">
    <location>
        <begin position="175"/>
        <end position="198"/>
    </location>
</feature>
<keyword evidence="4 5" id="KW-0472">Membrane</keyword>
<dbReference type="Proteomes" id="UP001177120">
    <property type="component" value="Unassembled WGS sequence"/>
</dbReference>
<protein>
    <submittedName>
        <fullName evidence="6">LrgB family protein</fullName>
    </submittedName>
</protein>
<dbReference type="InterPro" id="IPR007300">
    <property type="entry name" value="CidB/LrgB"/>
</dbReference>
<feature type="transmembrane region" description="Helical" evidence="5">
    <location>
        <begin position="62"/>
        <end position="81"/>
    </location>
</feature>
<sequence>MARLAHDCDRHCVGNGLHRLNGRPAKPGKPGGDGIVTGWTTAAGLLGTVTLYAVCKWVHRRLPIIWLSPVVVTPIILIAWLKGWRIPYSQYHQGAKWLTDLLQPATVAFAVPMYRYLPILKKHGRVIITSVGAGSFVAIISTLCLSAAVGTDRLITLSLIPRSVTTPIAMEAAKIVGGIPALTAAFVIVTGVFGYVSAPFLIRLLHIRTPIAQGVMIGTAAHGIGTSKAFELDEQVGTVSSLSLIVAGLVTVAMVQMGKGWF</sequence>
<keyword evidence="3 5" id="KW-1133">Transmembrane helix</keyword>
<evidence type="ECO:0000256" key="5">
    <source>
        <dbReference type="SAM" id="Phobius"/>
    </source>
</evidence>
<feature type="transmembrane region" description="Helical" evidence="5">
    <location>
        <begin position="101"/>
        <end position="117"/>
    </location>
</feature>
<comment type="caution">
    <text evidence="6">The sequence shown here is derived from an EMBL/GenBank/DDBJ whole genome shotgun (WGS) entry which is preliminary data.</text>
</comment>
<dbReference type="Pfam" id="PF04172">
    <property type="entry name" value="LrgB"/>
    <property type="match status" value="1"/>
</dbReference>
<comment type="subcellular location">
    <subcellularLocation>
        <location evidence="1">Membrane</location>
        <topology evidence="1">Multi-pass membrane protein</topology>
    </subcellularLocation>
</comment>
<dbReference type="PANTHER" id="PTHR30249:SF3">
    <property type="entry name" value="MUREIN HYDROLASE EXPORT REGULATOR"/>
    <property type="match status" value="1"/>
</dbReference>
<name>A0ABS2WF07_9BACL</name>
<feature type="transmembrane region" description="Helical" evidence="5">
    <location>
        <begin position="36"/>
        <end position="55"/>
    </location>
</feature>
<keyword evidence="2 5" id="KW-0812">Transmembrane</keyword>
<evidence type="ECO:0000256" key="3">
    <source>
        <dbReference type="ARBA" id="ARBA00022989"/>
    </source>
</evidence>
<evidence type="ECO:0000256" key="1">
    <source>
        <dbReference type="ARBA" id="ARBA00004141"/>
    </source>
</evidence>